<dbReference type="Pfam" id="PF04717">
    <property type="entry name" value="Phage_base_V"/>
    <property type="match status" value="1"/>
</dbReference>
<dbReference type="Pfam" id="PF22178">
    <property type="entry name" value="Gp5_trimer_C"/>
    <property type="match status" value="1"/>
</dbReference>
<dbReference type="Proteomes" id="UP001158644">
    <property type="component" value="Unassembled WGS sequence"/>
</dbReference>
<dbReference type="EMBL" id="JAOBZK010000015">
    <property type="protein sequence ID" value="MDH1179036.1"/>
    <property type="molecule type" value="Genomic_DNA"/>
</dbReference>
<evidence type="ECO:0000313" key="5">
    <source>
        <dbReference type="Proteomes" id="UP001158644"/>
    </source>
</evidence>
<dbReference type="Pfam" id="PF05954">
    <property type="entry name" value="Phage_GPD"/>
    <property type="match status" value="1"/>
</dbReference>
<dbReference type="AlphaFoldDB" id="A0ABD4YUV3"/>
<dbReference type="Gene3D" id="3.55.50.10">
    <property type="entry name" value="Baseplate protein-like domains"/>
    <property type="match status" value="1"/>
</dbReference>
<dbReference type="SUPFAM" id="SSF69255">
    <property type="entry name" value="gp5 N-terminal domain-like"/>
    <property type="match status" value="1"/>
</dbReference>
<dbReference type="InterPro" id="IPR017847">
    <property type="entry name" value="T6SS_RhsGE_Vgr_subset"/>
</dbReference>
<dbReference type="InterPro" id="IPR050708">
    <property type="entry name" value="T6SS_VgrG/RHS"/>
</dbReference>
<protein>
    <submittedName>
        <fullName evidence="4">Type VI secretion system tip protein VgrG</fullName>
    </submittedName>
</protein>
<dbReference type="NCBIfam" id="TIGR01646">
    <property type="entry name" value="vgr_GE"/>
    <property type="match status" value="1"/>
</dbReference>
<evidence type="ECO:0000259" key="2">
    <source>
        <dbReference type="Pfam" id="PF04717"/>
    </source>
</evidence>
<reference evidence="4 5" key="1">
    <citation type="submission" date="2022-09" db="EMBL/GenBank/DDBJ databases">
        <title>Intensive care unit water sources are persistently colonized with multi-drug resistant bacteria and are the site of extensive horizontal gene transfer of antibiotic resistance genes.</title>
        <authorList>
            <person name="Diorio-Toth L."/>
        </authorList>
    </citation>
    <scope>NUCLEOTIDE SEQUENCE [LARGE SCALE GENOMIC DNA]</scope>
    <source>
        <strain evidence="4 5">GD03967</strain>
    </source>
</reference>
<dbReference type="RefSeq" id="WP_279991066.1">
    <property type="nucleotide sequence ID" value="NZ_JAOBZK010000015.1"/>
</dbReference>
<comment type="similarity">
    <text evidence="1">Belongs to the VgrG protein family.</text>
</comment>
<feature type="domain" description="Gp5/Type VI secretion system Vgr protein OB-fold" evidence="2">
    <location>
        <begin position="388"/>
        <end position="454"/>
    </location>
</feature>
<feature type="domain" description="Gp5/Type VI secretion system Vgr C-terminal trimerisation" evidence="3">
    <location>
        <begin position="471"/>
        <end position="581"/>
    </location>
</feature>
<organism evidence="4 5">
    <name type="scientific">Achromobacter mucicolens</name>
    <dbReference type="NCBI Taxonomy" id="1389922"/>
    <lineage>
        <taxon>Bacteria</taxon>
        <taxon>Pseudomonadati</taxon>
        <taxon>Pseudomonadota</taxon>
        <taxon>Betaproteobacteria</taxon>
        <taxon>Burkholderiales</taxon>
        <taxon>Alcaligenaceae</taxon>
        <taxon>Achromobacter</taxon>
    </lineage>
</organism>
<sequence length="684" mass="77042">MAHQSDLRFTFRVVDGMEFDVIEFTLDEALSETFRLELDLASSDPAVDFGQVLDRPALFTLWHGEQPVRHVHGLVSALEQGETGFRRTRYRAVIEPELARLKLSSDWRVFQTQSVPEIIEGALKRHGILNHGLIVTNQHLPREYCVQAGDTDYQFLERIAREEGFYYTFLHNADGHRLIHSDRLAVQGSIGDAPVLYNPNAGGDAAAPALRRFRYVENVRTAQQTQRDYVFTNPGYDQQHSLRGRNLAQDARRPYERYDYPGRYKRNEAGKPFTENRLRGHRRDARIARVEGDDPRLLPGISFELTGHPRDEWNSAWRPVRIQHHGIQHTSQAEDGADSEQGTRYSYAAELVTDCTEWRAEPLPKPRIDGSQPATVVGPPGEEIYCDEWGRVKIQFPWDRLGNFDGQSSCWVRAVQNWAGAAWGHMAIPRIGQEVLVNFMNGDPDQPIIVGRTYMATQPPPYELPRHKTRMTIKSQTHKGQGFNEMRFEDEAGLEEIYFHAQKDQNNHVNNDETTFIGHDRVERVENDETIHIAGNRALSVAGTDTTQVQATSTLLVQGKRTVDAQADDVLHVGGDQTTNIGGSYLIRAGRRMQLNAGDELVLDGGISLTLQAGGQAIRLDPSGIHSSVPIRLGAAPRPLTSWDSEPLTLAPHEYLRAAQEGALLVSPTCEFDADGRCKIHLRH</sequence>
<dbReference type="InterPro" id="IPR054030">
    <property type="entry name" value="Gp5_Vgr_C"/>
</dbReference>
<dbReference type="InterPro" id="IPR006531">
    <property type="entry name" value="Gp5/Vgr_OB"/>
</dbReference>
<dbReference type="PANTHER" id="PTHR32305:SF11">
    <property type="entry name" value="TYPE VI SECRETION SYSTEM SPIKE PROTEIN VGRG3"/>
    <property type="match status" value="1"/>
</dbReference>
<evidence type="ECO:0000313" key="4">
    <source>
        <dbReference type="EMBL" id="MDH1179036.1"/>
    </source>
</evidence>
<evidence type="ECO:0000256" key="1">
    <source>
        <dbReference type="ARBA" id="ARBA00005558"/>
    </source>
</evidence>
<gene>
    <name evidence="4" type="primary">vgrG</name>
    <name evidence="4" type="ORF">N5C72_13190</name>
</gene>
<evidence type="ECO:0000259" key="3">
    <source>
        <dbReference type="Pfam" id="PF22178"/>
    </source>
</evidence>
<dbReference type="Gene3D" id="2.30.110.50">
    <property type="match status" value="1"/>
</dbReference>
<comment type="caution">
    <text evidence="4">The sequence shown here is derived from an EMBL/GenBank/DDBJ whole genome shotgun (WGS) entry which is preliminary data.</text>
</comment>
<dbReference type="PANTHER" id="PTHR32305">
    <property type="match status" value="1"/>
</dbReference>
<dbReference type="NCBIfam" id="TIGR03361">
    <property type="entry name" value="VI_Rhs_Vgr"/>
    <property type="match status" value="1"/>
</dbReference>
<dbReference type="InterPro" id="IPR037026">
    <property type="entry name" value="Vgr_OB-fold_dom_sf"/>
</dbReference>
<dbReference type="Gene3D" id="2.40.50.230">
    <property type="entry name" value="Gp5 N-terminal domain"/>
    <property type="match status" value="1"/>
</dbReference>
<dbReference type="SUPFAM" id="SSF69279">
    <property type="entry name" value="Phage tail proteins"/>
    <property type="match status" value="2"/>
</dbReference>
<proteinExistence type="inferred from homology"/>
<dbReference type="InterPro" id="IPR006533">
    <property type="entry name" value="T6SS_Vgr_RhsGE"/>
</dbReference>
<dbReference type="SUPFAM" id="SSF69349">
    <property type="entry name" value="Phage fibre proteins"/>
    <property type="match status" value="1"/>
</dbReference>
<accession>A0ABD4YUV3</accession>
<dbReference type="Gene3D" id="4.10.220.110">
    <property type="match status" value="1"/>
</dbReference>
<name>A0ABD4YUV3_9BURK</name>